<proteinExistence type="predicted"/>
<feature type="region of interest" description="Disordered" evidence="1">
    <location>
        <begin position="116"/>
        <end position="137"/>
    </location>
</feature>
<evidence type="ECO:0000313" key="2">
    <source>
        <dbReference type="EMBL" id="KAK7791031.1"/>
    </source>
</evidence>
<dbReference type="Proteomes" id="UP001378592">
    <property type="component" value="Unassembled WGS sequence"/>
</dbReference>
<organism evidence="2 3">
    <name type="scientific">Gryllus longicercus</name>
    <dbReference type="NCBI Taxonomy" id="2509291"/>
    <lineage>
        <taxon>Eukaryota</taxon>
        <taxon>Metazoa</taxon>
        <taxon>Ecdysozoa</taxon>
        <taxon>Arthropoda</taxon>
        <taxon>Hexapoda</taxon>
        <taxon>Insecta</taxon>
        <taxon>Pterygota</taxon>
        <taxon>Neoptera</taxon>
        <taxon>Polyneoptera</taxon>
        <taxon>Orthoptera</taxon>
        <taxon>Ensifera</taxon>
        <taxon>Gryllidea</taxon>
        <taxon>Grylloidea</taxon>
        <taxon>Gryllidae</taxon>
        <taxon>Gryllinae</taxon>
        <taxon>Gryllus</taxon>
    </lineage>
</organism>
<protein>
    <submittedName>
        <fullName evidence="2">Uncharacterized protein</fullName>
    </submittedName>
</protein>
<sequence>MPREDIAGMSAPSTHVETTRAMESVSLQQLETMKNEGEHIIKQIAEKMLHFLNVSPDVVLPSLQSMSRQLNMIKTCNAFSSNLMMFGKYAFSKKRKGMMIAVQPSAISRRKTEITGRRKHPGGRPLLGHLNRQPAPHDLGECVKRNIRLGGGHLKK</sequence>
<accession>A0AAN9YZT9</accession>
<reference evidence="2 3" key="1">
    <citation type="submission" date="2024-03" db="EMBL/GenBank/DDBJ databases">
        <title>The genome assembly and annotation of the cricket Gryllus longicercus Weissman &amp; Gray.</title>
        <authorList>
            <person name="Szrajer S."/>
            <person name="Gray D."/>
            <person name="Ylla G."/>
        </authorList>
    </citation>
    <scope>NUCLEOTIDE SEQUENCE [LARGE SCALE GENOMIC DNA]</scope>
    <source>
        <strain evidence="2">DAG 2021-001</strain>
        <tissue evidence="2">Whole body minus gut</tissue>
    </source>
</reference>
<evidence type="ECO:0000313" key="3">
    <source>
        <dbReference type="Proteomes" id="UP001378592"/>
    </source>
</evidence>
<name>A0AAN9YZT9_9ORTH</name>
<dbReference type="AlphaFoldDB" id="A0AAN9YZT9"/>
<gene>
    <name evidence="2" type="ORF">R5R35_013437</name>
</gene>
<evidence type="ECO:0000256" key="1">
    <source>
        <dbReference type="SAM" id="MobiDB-lite"/>
    </source>
</evidence>
<keyword evidence="3" id="KW-1185">Reference proteome</keyword>
<dbReference type="EMBL" id="JAZDUA010000567">
    <property type="protein sequence ID" value="KAK7791031.1"/>
    <property type="molecule type" value="Genomic_DNA"/>
</dbReference>
<comment type="caution">
    <text evidence="2">The sequence shown here is derived from an EMBL/GenBank/DDBJ whole genome shotgun (WGS) entry which is preliminary data.</text>
</comment>